<comment type="caution">
    <text evidence="3">The sequence shown here is derived from an EMBL/GenBank/DDBJ whole genome shotgun (WGS) entry which is preliminary data.</text>
</comment>
<reference evidence="3 4" key="1">
    <citation type="submission" date="2024-01" db="EMBL/GenBank/DDBJ databases">
        <title>Genome assemblies of Stephania.</title>
        <authorList>
            <person name="Yang L."/>
        </authorList>
    </citation>
    <scope>NUCLEOTIDE SEQUENCE [LARGE SCALE GENOMIC DNA]</scope>
    <source>
        <strain evidence="3">YNDBR</strain>
        <tissue evidence="3">Leaf</tissue>
    </source>
</reference>
<name>A0AAP0HFH9_9MAGN</name>
<evidence type="ECO:0000313" key="4">
    <source>
        <dbReference type="Proteomes" id="UP001420932"/>
    </source>
</evidence>
<keyword evidence="2" id="KW-0472">Membrane</keyword>
<keyword evidence="2" id="KW-1133">Transmembrane helix</keyword>
<accession>A0AAP0HFH9</accession>
<proteinExistence type="predicted"/>
<evidence type="ECO:0000256" key="2">
    <source>
        <dbReference type="SAM" id="Phobius"/>
    </source>
</evidence>
<feature type="transmembrane region" description="Helical" evidence="2">
    <location>
        <begin position="90"/>
        <end position="109"/>
    </location>
</feature>
<gene>
    <name evidence="3" type="ORF">Syun_028807</name>
</gene>
<dbReference type="EMBL" id="JBBNAF010000013">
    <property type="protein sequence ID" value="KAK9086413.1"/>
    <property type="molecule type" value="Genomic_DNA"/>
</dbReference>
<feature type="region of interest" description="Disordered" evidence="1">
    <location>
        <begin position="111"/>
        <end position="135"/>
    </location>
</feature>
<feature type="region of interest" description="Disordered" evidence="1">
    <location>
        <begin position="54"/>
        <end position="78"/>
    </location>
</feature>
<keyword evidence="4" id="KW-1185">Reference proteome</keyword>
<feature type="transmembrane region" description="Helical" evidence="2">
    <location>
        <begin position="143"/>
        <end position="164"/>
    </location>
</feature>
<protein>
    <submittedName>
        <fullName evidence="3">Uncharacterized protein</fullName>
    </submittedName>
</protein>
<evidence type="ECO:0000313" key="3">
    <source>
        <dbReference type="EMBL" id="KAK9086413.1"/>
    </source>
</evidence>
<keyword evidence="2" id="KW-0812">Transmembrane</keyword>
<evidence type="ECO:0000256" key="1">
    <source>
        <dbReference type="SAM" id="MobiDB-lite"/>
    </source>
</evidence>
<dbReference type="AlphaFoldDB" id="A0AAP0HFH9"/>
<organism evidence="3 4">
    <name type="scientific">Stephania yunnanensis</name>
    <dbReference type="NCBI Taxonomy" id="152371"/>
    <lineage>
        <taxon>Eukaryota</taxon>
        <taxon>Viridiplantae</taxon>
        <taxon>Streptophyta</taxon>
        <taxon>Embryophyta</taxon>
        <taxon>Tracheophyta</taxon>
        <taxon>Spermatophyta</taxon>
        <taxon>Magnoliopsida</taxon>
        <taxon>Ranunculales</taxon>
        <taxon>Menispermaceae</taxon>
        <taxon>Menispermoideae</taxon>
        <taxon>Cissampelideae</taxon>
        <taxon>Stephania</taxon>
    </lineage>
</organism>
<feature type="compositionally biased region" description="Basic residues" evidence="1">
    <location>
        <begin position="113"/>
        <end position="123"/>
    </location>
</feature>
<dbReference type="Proteomes" id="UP001420932">
    <property type="component" value="Unassembled WGS sequence"/>
</dbReference>
<sequence length="208" mass="23036">MCPVSFVRFRLDPILNGTDRIFVKNIRDWTILSSTHLPQESRLNPISFSRPASLLSTPPPASAKTSPTSAPTTSSYSPRFSPSPLLSHPLSLLLLLLSLLAASALPLPLRPPPPRHPRPRFLRPRNPSPPRPPHRLPRLLDRVGSLLISAVLVGMGIVSLHCAFRVPRICFGRSGWGIEAGVWVLVVFKRRRHFRCCCCGCDRPARGV</sequence>